<feature type="domain" description="Glycoside hydrolase family 20 catalytic" evidence="5">
    <location>
        <begin position="167"/>
        <end position="487"/>
    </location>
</feature>
<dbReference type="PRINTS" id="PR00738">
    <property type="entry name" value="GLHYDRLASE20"/>
</dbReference>
<sequence>MNYKLDNYMNFKFDTMRHLILCSVMWLCGLMMAVGQNVPQVIPALQQWKSAKGKLVLPETGKVIVSPEEENELKEEAEILAQDLKEMFGWEYSVVVGKKEKGTVYLTLGKPDKTLGEEGYRMNIQGEVTIEAPTSKGVFWGTRTLLQMIHNQPEGLMKGRATDFPLYPNRGFMIDVGRKFFTMDYLRDYVKILSFYKMNELQVHLNDNGFVEFFDNDWNKTYAAFRLESERFPGLTAKDGSYTKEEFRDFQIMAAHYGVNVIPEIDVPAHSLAFTHYNPRLAADKKEYGMDHLDLYKPEVYEFVDALFDEYLSGENPVFVGPEVHIGTDEYNQKEAEQFRHFTNHYLDFVSKYGKTPRLWGSLSMMKGNTPVDLKGKVVSAWNHGWMDVQTCLDAGAKVVNLCDGLLYIVPAVNYYHDFLDYQWLYESWMPEMMRKDDPKMTVRHPNFLGAMLAVWNDRVGNGISEQDVHLRTFPGLQVACEKMWKGENADKVPFEQFMALCAVTPEAPGVNLLAKVDKQTTLTETGKEVTLSGTEVVATEVDEIGYPYAVEFELCPDATPNADAILFKGPHSEFVSNWQNTGKFAFRRDGYEFVFHAYRLPAGQWTKVRIEGDEKGTSLFVNGQLQERLEGRVKEVFNEKWQRKDKLWYRETLIFPLKQLGDTKMGFKGKVRNLVCIPL</sequence>
<dbReference type="Gene3D" id="3.30.379.10">
    <property type="entry name" value="Chitobiase/beta-hexosaminidase domain 2-like"/>
    <property type="match status" value="1"/>
</dbReference>
<dbReference type="Pfam" id="PF00728">
    <property type="entry name" value="Glyco_hydro_20"/>
    <property type="match status" value="1"/>
</dbReference>
<dbReference type="HOGENOM" id="CLU_010969_2_0_10"/>
<evidence type="ECO:0000259" key="5">
    <source>
        <dbReference type="Pfam" id="PF00728"/>
    </source>
</evidence>
<evidence type="ECO:0000256" key="2">
    <source>
        <dbReference type="ARBA" id="ARBA00022801"/>
    </source>
</evidence>
<gene>
    <name evidence="7" type="ORF">BACPLE_00161</name>
</gene>
<dbReference type="PANTHER" id="PTHR43678:SF1">
    <property type="entry name" value="BETA-N-ACETYLHEXOSAMINIDASE"/>
    <property type="match status" value="1"/>
</dbReference>
<feature type="domain" description="Beta-hexosaminidase bacterial type N-terminal" evidence="6">
    <location>
        <begin position="39"/>
        <end position="163"/>
    </location>
</feature>
<evidence type="ECO:0000313" key="7">
    <source>
        <dbReference type="EMBL" id="EDY97371.1"/>
    </source>
</evidence>
<dbReference type="InterPro" id="IPR025705">
    <property type="entry name" value="Beta_hexosaminidase_sua/sub"/>
</dbReference>
<proteinExistence type="inferred from homology"/>
<keyword evidence="2 7" id="KW-0378">Hydrolase</keyword>
<dbReference type="AlphaFoldDB" id="B5CTT3"/>
<evidence type="ECO:0000259" key="6">
    <source>
        <dbReference type="Pfam" id="PF02838"/>
    </source>
</evidence>
<dbReference type="EMBL" id="ABQC02000002">
    <property type="protein sequence ID" value="EDY97371.1"/>
    <property type="molecule type" value="Genomic_DNA"/>
</dbReference>
<dbReference type="PANTHER" id="PTHR43678">
    <property type="entry name" value="PUTATIVE (AFU_ORTHOLOGUE AFUA_2G00640)-RELATED"/>
    <property type="match status" value="1"/>
</dbReference>
<dbReference type="eggNOG" id="COG3525">
    <property type="taxonomic scope" value="Bacteria"/>
</dbReference>
<keyword evidence="3" id="KW-0326">Glycosidase</keyword>
<evidence type="ECO:0000256" key="3">
    <source>
        <dbReference type="ARBA" id="ARBA00023295"/>
    </source>
</evidence>
<reference evidence="7 8" key="2">
    <citation type="submission" date="2008-08" db="EMBL/GenBank/DDBJ databases">
        <authorList>
            <person name="Fulton L."/>
            <person name="Clifton S."/>
            <person name="Fulton B."/>
            <person name="Xu J."/>
            <person name="Minx P."/>
            <person name="Pepin K.H."/>
            <person name="Johnson M."/>
            <person name="Thiruvilangam P."/>
            <person name="Bhonagiri V."/>
            <person name="Nash W.E."/>
            <person name="Mardis E.R."/>
            <person name="Wilson R.K."/>
        </authorList>
    </citation>
    <scope>NUCLEOTIDE SEQUENCE [LARGE SCALE GENOMIC DNA]</scope>
    <source>
        <strain evidence="8">DSM 17135 / JCM 12973 / M2</strain>
    </source>
</reference>
<evidence type="ECO:0000256" key="4">
    <source>
        <dbReference type="PIRSR" id="PIRSR625705-1"/>
    </source>
</evidence>
<comment type="caution">
    <text evidence="7">The sequence shown here is derived from an EMBL/GenBank/DDBJ whole genome shotgun (WGS) entry which is preliminary data.</text>
</comment>
<dbReference type="InterPro" id="IPR015883">
    <property type="entry name" value="Glyco_hydro_20_cat"/>
</dbReference>
<organism evidence="7 8">
    <name type="scientific">Phocaeicola plebeius (strain DSM 17135 / JCM 12973 / CCUG 54634 / M2)</name>
    <name type="common">Bacteroides plebeius</name>
    <dbReference type="NCBI Taxonomy" id="484018"/>
    <lineage>
        <taxon>Bacteria</taxon>
        <taxon>Pseudomonadati</taxon>
        <taxon>Bacteroidota</taxon>
        <taxon>Bacteroidia</taxon>
        <taxon>Bacteroidales</taxon>
        <taxon>Bacteroidaceae</taxon>
        <taxon>Phocaeicola</taxon>
    </lineage>
</organism>
<dbReference type="InterPro" id="IPR015882">
    <property type="entry name" value="HEX_bac_N"/>
</dbReference>
<name>B5CTT3_PHOPM</name>
<dbReference type="SUPFAM" id="SSF51445">
    <property type="entry name" value="(Trans)glycosidases"/>
    <property type="match status" value="1"/>
</dbReference>
<reference evidence="7 8" key="1">
    <citation type="submission" date="2008-08" db="EMBL/GenBank/DDBJ databases">
        <title>Draft genome sequence of Bacteroides plebeius (DSM 17135).</title>
        <authorList>
            <person name="Sudarsanam P."/>
            <person name="Ley R."/>
            <person name="Guruge J."/>
            <person name="Turnbaugh P.J."/>
            <person name="Mahowald M."/>
            <person name="Liep D."/>
            <person name="Gordon J."/>
        </authorList>
    </citation>
    <scope>NUCLEOTIDE SEQUENCE [LARGE SCALE GENOMIC DNA]</scope>
    <source>
        <strain evidence="8">DSM 17135 / JCM 12973 / M2</strain>
    </source>
</reference>
<evidence type="ECO:0000313" key="8">
    <source>
        <dbReference type="Proteomes" id="UP000003452"/>
    </source>
</evidence>
<evidence type="ECO:0000256" key="1">
    <source>
        <dbReference type="ARBA" id="ARBA00006285"/>
    </source>
</evidence>
<dbReference type="SUPFAM" id="SSF55545">
    <property type="entry name" value="beta-N-acetylhexosaminidase-like domain"/>
    <property type="match status" value="1"/>
</dbReference>
<protein>
    <submittedName>
        <fullName evidence="7">Glycosyl hydrolase family 20, catalytic domain protein</fullName>
    </submittedName>
</protein>
<dbReference type="Gene3D" id="3.20.20.80">
    <property type="entry name" value="Glycosidases"/>
    <property type="match status" value="1"/>
</dbReference>
<feature type="active site" description="Proton donor" evidence="4">
    <location>
        <position position="330"/>
    </location>
</feature>
<dbReference type="InterPro" id="IPR029018">
    <property type="entry name" value="Hex-like_dom2"/>
</dbReference>
<comment type="similarity">
    <text evidence="1">Belongs to the glycosyl hydrolase 20 family.</text>
</comment>
<dbReference type="InterPro" id="IPR017853">
    <property type="entry name" value="GH"/>
</dbReference>
<dbReference type="InterPro" id="IPR052764">
    <property type="entry name" value="GH20_Enzymes"/>
</dbReference>
<accession>B5CTT3</accession>
<dbReference type="CDD" id="cd06564">
    <property type="entry name" value="GH20_DspB_LnbB-like"/>
    <property type="match status" value="1"/>
</dbReference>
<dbReference type="GO" id="GO:0004563">
    <property type="term" value="F:beta-N-acetylhexosaminidase activity"/>
    <property type="evidence" value="ECO:0007669"/>
    <property type="project" value="InterPro"/>
</dbReference>
<dbReference type="GO" id="GO:0005975">
    <property type="term" value="P:carbohydrate metabolic process"/>
    <property type="evidence" value="ECO:0007669"/>
    <property type="project" value="InterPro"/>
</dbReference>
<dbReference type="Pfam" id="PF02838">
    <property type="entry name" value="Glyco_hydro_20b"/>
    <property type="match status" value="1"/>
</dbReference>
<dbReference type="Proteomes" id="UP000003452">
    <property type="component" value="Unassembled WGS sequence"/>
</dbReference>